<evidence type="ECO:0000313" key="8">
    <source>
        <dbReference type="EMBL" id="MED6195320.1"/>
    </source>
</evidence>
<sequence>MKKCLEIGKGVESTVGERRTSQREILGWVTCARMHPRRELTQTRTDAPIYSSQRTASIKTAPHTAPNPPAHRSLQTARRTTETTIRKSNRSTYHQVSITNSYLPSSFHHKLFASRPVFDRACIMYCSTTTKPRPNAKNLVIGPKAVVLQPIQPQPKVILTTDRPKDNDPTLQSTWSHRAWVIAGCTTLAISLGGSIKGAIDMHMWIEPIFAGWIGDILADLGSGVYHWGIDNYGDGSTPFFGSQIEAFQGHHKWPWTITRRQFSNNLHALARAIAFSVLPIDLLCHDPVVQSFVGMFAGCIMFSQQFYTWAHGTKSRLPPAVVALQEAGVLVSRSQHSAHHRPPYNNNYCIVSGVWNEFLDKNKVFEAREMMLYFKLGARPRSWSEPESEWMEEIDMASQMEAQ</sequence>
<name>A0ABU6XEV3_9FABA</name>
<keyword evidence="5" id="KW-0472">Membrane</keyword>
<organism evidence="8 9">
    <name type="scientific">Stylosanthes scabra</name>
    <dbReference type="NCBI Taxonomy" id="79078"/>
    <lineage>
        <taxon>Eukaryota</taxon>
        <taxon>Viridiplantae</taxon>
        <taxon>Streptophyta</taxon>
        <taxon>Embryophyta</taxon>
        <taxon>Tracheophyta</taxon>
        <taxon>Spermatophyta</taxon>
        <taxon>Magnoliopsida</taxon>
        <taxon>eudicotyledons</taxon>
        <taxon>Gunneridae</taxon>
        <taxon>Pentapetalae</taxon>
        <taxon>rosids</taxon>
        <taxon>fabids</taxon>
        <taxon>Fabales</taxon>
        <taxon>Fabaceae</taxon>
        <taxon>Papilionoideae</taxon>
        <taxon>50 kb inversion clade</taxon>
        <taxon>dalbergioids sensu lato</taxon>
        <taxon>Dalbergieae</taxon>
        <taxon>Pterocarpus clade</taxon>
        <taxon>Stylosanthes</taxon>
    </lineage>
</organism>
<evidence type="ECO:0000256" key="2">
    <source>
        <dbReference type="ARBA" id="ARBA00007620"/>
    </source>
</evidence>
<dbReference type="Proteomes" id="UP001341840">
    <property type="component" value="Unassembled WGS sequence"/>
</dbReference>
<evidence type="ECO:0000256" key="1">
    <source>
        <dbReference type="ARBA" id="ARBA00004141"/>
    </source>
</evidence>
<keyword evidence="3" id="KW-0812">Transmembrane</keyword>
<accession>A0ABU6XEV3</accession>
<comment type="subcellular location">
    <subcellularLocation>
        <location evidence="1">Membrane</location>
        <topology evidence="1">Multi-pass membrane protein</topology>
    </subcellularLocation>
</comment>
<evidence type="ECO:0000256" key="4">
    <source>
        <dbReference type="ARBA" id="ARBA00022989"/>
    </source>
</evidence>
<proteinExistence type="inferred from homology"/>
<dbReference type="InterPro" id="IPR052864">
    <property type="entry name" value="Chloroplast_FAD_CarF"/>
</dbReference>
<evidence type="ECO:0000256" key="6">
    <source>
        <dbReference type="SAM" id="MobiDB-lite"/>
    </source>
</evidence>
<feature type="domain" description="Lipid desaturase" evidence="7">
    <location>
        <begin position="217"/>
        <end position="384"/>
    </location>
</feature>
<evidence type="ECO:0000256" key="3">
    <source>
        <dbReference type="ARBA" id="ARBA00022692"/>
    </source>
</evidence>
<dbReference type="PANTHER" id="PTHR48140:SF1">
    <property type="entry name" value="FATTY ACID DESATURASE 4, CHLOROPLASTIC-RELATED"/>
    <property type="match status" value="1"/>
</dbReference>
<dbReference type="PANTHER" id="PTHR48140">
    <property type="entry name" value="FATTY ACID DESATURASE 4, CHLOROPLASTIC-RELATED"/>
    <property type="match status" value="1"/>
</dbReference>
<feature type="region of interest" description="Disordered" evidence="6">
    <location>
        <begin position="56"/>
        <end position="91"/>
    </location>
</feature>
<keyword evidence="4" id="KW-1133">Transmembrane helix</keyword>
<comment type="similarity">
    <text evidence="2">Belongs to the fatty acid desaturase CarF family.</text>
</comment>
<gene>
    <name evidence="8" type="ORF">PIB30_036876</name>
</gene>
<protein>
    <recommendedName>
        <fullName evidence="7">Lipid desaturase domain-containing protein</fullName>
    </recommendedName>
</protein>
<dbReference type="InterPro" id="IPR019547">
    <property type="entry name" value="Lipid_desat"/>
</dbReference>
<dbReference type="EMBL" id="JASCZI010211631">
    <property type="protein sequence ID" value="MED6195320.1"/>
    <property type="molecule type" value="Genomic_DNA"/>
</dbReference>
<evidence type="ECO:0000256" key="5">
    <source>
        <dbReference type="ARBA" id="ARBA00023136"/>
    </source>
</evidence>
<dbReference type="Pfam" id="PF10520">
    <property type="entry name" value="Lipid_desat"/>
    <property type="match status" value="1"/>
</dbReference>
<reference evidence="8 9" key="1">
    <citation type="journal article" date="2023" name="Plants (Basel)">
        <title>Bridging the Gap: Combining Genomics and Transcriptomics Approaches to Understand Stylosanthes scabra, an Orphan Legume from the Brazilian Caatinga.</title>
        <authorList>
            <person name="Ferreira-Neto J.R.C."/>
            <person name="da Silva M.D."/>
            <person name="Binneck E."/>
            <person name="de Melo N.F."/>
            <person name="da Silva R.H."/>
            <person name="de Melo A.L.T.M."/>
            <person name="Pandolfi V."/>
            <person name="Bustamante F.O."/>
            <person name="Brasileiro-Vidal A.C."/>
            <person name="Benko-Iseppon A.M."/>
        </authorList>
    </citation>
    <scope>NUCLEOTIDE SEQUENCE [LARGE SCALE GENOMIC DNA]</scope>
    <source>
        <tissue evidence="8">Leaves</tissue>
    </source>
</reference>
<evidence type="ECO:0000259" key="7">
    <source>
        <dbReference type="Pfam" id="PF10520"/>
    </source>
</evidence>
<evidence type="ECO:0000313" key="9">
    <source>
        <dbReference type="Proteomes" id="UP001341840"/>
    </source>
</evidence>
<keyword evidence="9" id="KW-1185">Reference proteome</keyword>
<comment type="caution">
    <text evidence="8">The sequence shown here is derived from an EMBL/GenBank/DDBJ whole genome shotgun (WGS) entry which is preliminary data.</text>
</comment>